<evidence type="ECO:0000313" key="10">
    <source>
        <dbReference type="Proteomes" id="UP000599523"/>
    </source>
</evidence>
<dbReference type="InterPro" id="IPR037185">
    <property type="entry name" value="EmrE-like"/>
</dbReference>
<dbReference type="RefSeq" id="WP_168989847.1">
    <property type="nucleotide sequence ID" value="NZ_CAWPHM010000181.1"/>
</dbReference>
<proteinExistence type="inferred from homology"/>
<keyword evidence="4" id="KW-1003">Cell membrane</keyword>
<sequence>VDALAQPARLGRVFDCALLIGANWAIFIYAVETRQVFQSSLGYFMTPLVNVALGILVLKERMAKLQAWAVGLAAGAIALQLVLLGQLPWIALLLALTFGTYGLLRKPVPLDGLSGLFVETLLLLPVGLLALAWLVGSGGSHFLENAWQSSLLVASGVVTALPLMLFAGATRRLRLATVGFLMYINPTMQFLTALLIFGETLTGVQVASFGLIWIALALYSWSAWQQRNR</sequence>
<evidence type="ECO:0000256" key="6">
    <source>
        <dbReference type="ARBA" id="ARBA00022989"/>
    </source>
</evidence>
<dbReference type="GO" id="GO:0005886">
    <property type="term" value="C:plasma membrane"/>
    <property type="evidence" value="ECO:0007669"/>
    <property type="project" value="UniProtKB-SubCell"/>
</dbReference>
<comment type="subcellular location">
    <subcellularLocation>
        <location evidence="1">Cell membrane</location>
        <topology evidence="1">Multi-pass membrane protein</topology>
    </subcellularLocation>
</comment>
<accession>A0A972JA82</accession>
<evidence type="ECO:0000256" key="8">
    <source>
        <dbReference type="SAM" id="Phobius"/>
    </source>
</evidence>
<evidence type="ECO:0000256" key="1">
    <source>
        <dbReference type="ARBA" id="ARBA00004651"/>
    </source>
</evidence>
<reference evidence="9" key="1">
    <citation type="submission" date="2019-12" db="EMBL/GenBank/DDBJ databases">
        <title>Comparative genomics gives insights into the taxonomy of the Azoarcus-Aromatoleum group and reveals separate origins of nif in the plant-associated Azoarcus and non-plant-associated Aromatoleum sub-groups.</title>
        <authorList>
            <person name="Lafos M."/>
            <person name="Maluk M."/>
            <person name="Batista M."/>
            <person name="Junghare M."/>
            <person name="Carmona M."/>
            <person name="Faoro H."/>
            <person name="Cruz L.M."/>
            <person name="Battistoni F."/>
            <person name="De Souza E."/>
            <person name="Pedrosa F."/>
            <person name="Chen W.-M."/>
            <person name="Poole P.S."/>
            <person name="Dixon R.A."/>
            <person name="James E.K."/>
        </authorList>
    </citation>
    <scope>NUCLEOTIDE SEQUENCE</scope>
    <source>
        <strain evidence="9">NSC3</strain>
    </source>
</reference>
<evidence type="ECO:0000256" key="2">
    <source>
        <dbReference type="ARBA" id="ARBA00007362"/>
    </source>
</evidence>
<feature type="transmembrane region" description="Helical" evidence="8">
    <location>
        <begin position="204"/>
        <end position="224"/>
    </location>
</feature>
<keyword evidence="5 8" id="KW-0812">Transmembrane</keyword>
<protein>
    <submittedName>
        <fullName evidence="9">EamA family transporter RarD</fullName>
    </submittedName>
</protein>
<feature type="transmembrane region" description="Helical" evidence="8">
    <location>
        <begin position="180"/>
        <end position="198"/>
    </location>
</feature>
<dbReference type="EMBL" id="WTVM01000263">
    <property type="protein sequence ID" value="NMG05256.1"/>
    <property type="molecule type" value="Genomic_DNA"/>
</dbReference>
<evidence type="ECO:0000256" key="5">
    <source>
        <dbReference type="ARBA" id="ARBA00022692"/>
    </source>
</evidence>
<feature type="transmembrane region" description="Helical" evidence="8">
    <location>
        <begin position="65"/>
        <end position="83"/>
    </location>
</feature>
<keyword evidence="10" id="KW-1185">Reference proteome</keyword>
<dbReference type="Proteomes" id="UP000599523">
    <property type="component" value="Unassembled WGS sequence"/>
</dbReference>
<dbReference type="InterPro" id="IPR004626">
    <property type="entry name" value="RarD"/>
</dbReference>
<keyword evidence="7 8" id="KW-0472">Membrane</keyword>
<feature type="transmembrane region" description="Helical" evidence="8">
    <location>
        <begin position="12"/>
        <end position="31"/>
    </location>
</feature>
<dbReference type="NCBIfam" id="TIGR00688">
    <property type="entry name" value="rarD"/>
    <property type="match status" value="1"/>
</dbReference>
<feature type="transmembrane region" description="Helical" evidence="8">
    <location>
        <begin position="89"/>
        <end position="104"/>
    </location>
</feature>
<evidence type="ECO:0000256" key="4">
    <source>
        <dbReference type="ARBA" id="ARBA00022475"/>
    </source>
</evidence>
<dbReference type="AlphaFoldDB" id="A0A972JA82"/>
<comment type="similarity">
    <text evidence="2">Belongs to the EamA transporter family.</text>
</comment>
<keyword evidence="3" id="KW-0813">Transport</keyword>
<dbReference type="SUPFAM" id="SSF103481">
    <property type="entry name" value="Multidrug resistance efflux transporter EmrE"/>
    <property type="match status" value="2"/>
</dbReference>
<gene>
    <name evidence="9" type="primary">rarD</name>
    <name evidence="9" type="ORF">GPA21_20165</name>
</gene>
<feature type="transmembrane region" description="Helical" evidence="8">
    <location>
        <begin position="147"/>
        <end position="168"/>
    </location>
</feature>
<feature type="transmembrane region" description="Helical" evidence="8">
    <location>
        <begin position="116"/>
        <end position="135"/>
    </location>
</feature>
<feature type="transmembrane region" description="Helical" evidence="8">
    <location>
        <begin position="37"/>
        <end position="58"/>
    </location>
</feature>
<feature type="non-terminal residue" evidence="9">
    <location>
        <position position="1"/>
    </location>
</feature>
<keyword evidence="6 8" id="KW-1133">Transmembrane helix</keyword>
<comment type="caution">
    <text evidence="9">The sequence shown here is derived from an EMBL/GenBank/DDBJ whole genome shotgun (WGS) entry which is preliminary data.</text>
</comment>
<name>A0A972JA82_9RHOO</name>
<organism evidence="9 10">
    <name type="scientific">Azoarcus taiwanensis</name>
    <dbReference type="NCBI Taxonomy" id="666964"/>
    <lineage>
        <taxon>Bacteria</taxon>
        <taxon>Pseudomonadati</taxon>
        <taxon>Pseudomonadota</taxon>
        <taxon>Betaproteobacteria</taxon>
        <taxon>Rhodocyclales</taxon>
        <taxon>Zoogloeaceae</taxon>
        <taxon>Azoarcus</taxon>
    </lineage>
</organism>
<evidence type="ECO:0000256" key="3">
    <source>
        <dbReference type="ARBA" id="ARBA00022448"/>
    </source>
</evidence>
<evidence type="ECO:0000313" key="9">
    <source>
        <dbReference type="EMBL" id="NMG05256.1"/>
    </source>
</evidence>
<evidence type="ECO:0000256" key="7">
    <source>
        <dbReference type="ARBA" id="ARBA00023136"/>
    </source>
</evidence>